<protein>
    <recommendedName>
        <fullName evidence="3">DUF5723 domain-containing protein</fullName>
    </recommendedName>
</protein>
<accession>A0A395M2L1</accession>
<evidence type="ECO:0000313" key="1">
    <source>
        <dbReference type="EMBL" id="RFM24942.1"/>
    </source>
</evidence>
<dbReference type="EMBL" id="PHFL01000014">
    <property type="protein sequence ID" value="RFM24942.1"/>
    <property type="molecule type" value="Genomic_DNA"/>
</dbReference>
<name>A0A395M2L1_9BACT</name>
<evidence type="ECO:0008006" key="3">
    <source>
        <dbReference type="Google" id="ProtNLM"/>
    </source>
</evidence>
<dbReference type="AlphaFoldDB" id="A0A395M2L1"/>
<evidence type="ECO:0000313" key="2">
    <source>
        <dbReference type="Proteomes" id="UP000266389"/>
    </source>
</evidence>
<dbReference type="Proteomes" id="UP000266389">
    <property type="component" value="Unassembled WGS sequence"/>
</dbReference>
<sequence>MNFASFLGKIGPTAGIGAAWINAGVDNIDARNRDGESTGTLRTSENLFMLSFANRFTEDFSVGLTLRGYLASFAKEIRNSFTIGLDVGVLYRLALDSLSKLSFAVSVADLFSQYRWDTTPIYELQGATTTDPMPLSVRISLAWQRDNLFGLHSIVLAADVQLLTVMLEGRRAVFITEGGALRQSVESQQVRRSEVQLRLGAMVQPVRVLKFRIGIDRIGVQGLPLLESAKPAAGFSIEYPIESVFAVLDYAFVLEPFAPIGMSLISLGVKF</sequence>
<organism evidence="1 2">
    <name type="scientific">Candidatus Thermochlorobacter aerophilus</name>
    <dbReference type="NCBI Taxonomy" id="1868324"/>
    <lineage>
        <taxon>Bacteria</taxon>
        <taxon>Pseudomonadati</taxon>
        <taxon>Chlorobiota</taxon>
        <taxon>Chlorobiia</taxon>
        <taxon>Chlorobiales</taxon>
        <taxon>Candidatus Thermochlorobacteriaceae</taxon>
        <taxon>Candidatus Thermochlorobacter</taxon>
    </lineage>
</organism>
<proteinExistence type="predicted"/>
<gene>
    <name evidence="1" type="ORF">D0433_03305</name>
</gene>
<comment type="caution">
    <text evidence="1">The sequence shown here is derived from an EMBL/GenBank/DDBJ whole genome shotgun (WGS) entry which is preliminary data.</text>
</comment>
<reference evidence="1 2" key="1">
    <citation type="journal article" date="2011" name="ISME J.">
        <title>Community ecology of hot spring cyanobacterial mats: predominant populations and their functional potential.</title>
        <authorList>
            <person name="Klatt C.G."/>
            <person name="Wood J.M."/>
            <person name="Rusch D.B."/>
            <person name="Bateson M.M."/>
            <person name="Hamamura N."/>
            <person name="Heidelberg J.F."/>
            <person name="Grossman A.R."/>
            <person name="Bhaya D."/>
            <person name="Cohan F.M."/>
            <person name="Kuhl M."/>
            <person name="Bryant D.A."/>
            <person name="Ward D.M."/>
        </authorList>
    </citation>
    <scope>NUCLEOTIDE SEQUENCE [LARGE SCALE GENOMIC DNA]</scope>
    <source>
        <strain evidence="1">OS</strain>
    </source>
</reference>